<sequence>MTTSPCLGFCRLDASSSQCLGCARTADEITAWRDAPPAFLERVWSELPARRERLGVGLHRLKWTRDGLVDFIAGTLRAGGGAWAFGNFGGASEFRVDPGEDCTRELIGPSRVVARTARAAIRFDVPEPIRVLSRARPGAEPRRGPLVLAVPRGRSRPGARPGLAAFGPDRDAIDGRDRDARLYDLGLPARGAAFCLRTDDPGLIRRLDDCLGLEWPDLFSNLGRRIVEASPARVVLGPIGRVEAFAPIAAIDDREPLAPIQLAGGRDVPNGLESLDALAPCAFYFPDEAASGSPSP</sequence>
<comment type="caution">
    <text evidence="1">The sequence shown here is derived from an EMBL/GenBank/DDBJ whole genome shotgun (WGS) entry which is preliminary data.</text>
</comment>
<proteinExistence type="predicted"/>
<organism evidence="1 2">
    <name type="scientific">Paludisphaera mucosa</name>
    <dbReference type="NCBI Taxonomy" id="3030827"/>
    <lineage>
        <taxon>Bacteria</taxon>
        <taxon>Pseudomonadati</taxon>
        <taxon>Planctomycetota</taxon>
        <taxon>Planctomycetia</taxon>
        <taxon>Isosphaerales</taxon>
        <taxon>Isosphaeraceae</taxon>
        <taxon>Paludisphaera</taxon>
    </lineage>
</organism>
<dbReference type="EMBL" id="JARRAG010000002">
    <property type="protein sequence ID" value="MDG3006855.1"/>
    <property type="molecule type" value="Genomic_DNA"/>
</dbReference>
<name>A0ABT6FH19_9BACT</name>
<evidence type="ECO:0000313" key="2">
    <source>
        <dbReference type="Proteomes" id="UP001216907"/>
    </source>
</evidence>
<dbReference type="Pfam" id="PF21973">
    <property type="entry name" value="DUF6925"/>
    <property type="match status" value="1"/>
</dbReference>
<dbReference type="Proteomes" id="UP001216907">
    <property type="component" value="Unassembled WGS sequence"/>
</dbReference>
<accession>A0ABT6FH19</accession>
<dbReference type="Pfam" id="PF06945">
    <property type="entry name" value="DUF1289"/>
    <property type="match status" value="1"/>
</dbReference>
<dbReference type="InterPro" id="IPR053838">
    <property type="entry name" value="DUF6925"/>
</dbReference>
<keyword evidence="2" id="KW-1185">Reference proteome</keyword>
<dbReference type="InterPro" id="IPR010710">
    <property type="entry name" value="DUF1289"/>
</dbReference>
<dbReference type="RefSeq" id="WP_277863146.1">
    <property type="nucleotide sequence ID" value="NZ_JARRAG010000002.1"/>
</dbReference>
<protein>
    <submittedName>
        <fullName evidence="1">DUF1289 domain-containing protein</fullName>
    </submittedName>
</protein>
<evidence type="ECO:0000313" key="1">
    <source>
        <dbReference type="EMBL" id="MDG3006855.1"/>
    </source>
</evidence>
<reference evidence="1 2" key="1">
    <citation type="submission" date="2023-03" db="EMBL/GenBank/DDBJ databases">
        <title>Paludisphaera mucosa sp. nov. a novel planctomycete from northern fen.</title>
        <authorList>
            <person name="Ivanova A."/>
        </authorList>
    </citation>
    <scope>NUCLEOTIDE SEQUENCE [LARGE SCALE GENOMIC DNA]</scope>
    <source>
        <strain evidence="1 2">Pla2</strain>
    </source>
</reference>
<gene>
    <name evidence="1" type="ORF">PZE19_24045</name>
</gene>